<proteinExistence type="predicted"/>
<dbReference type="EMBL" id="JAATTO010000020">
    <property type="protein sequence ID" value="MBC9979684.1"/>
    <property type="molecule type" value="Genomic_DNA"/>
</dbReference>
<dbReference type="Pfam" id="PF22281">
    <property type="entry name" value="DUF6959"/>
    <property type="match status" value="1"/>
</dbReference>
<gene>
    <name evidence="1" type="ORF">HA482_15905</name>
</gene>
<keyword evidence="2" id="KW-1185">Reference proteome</keyword>
<accession>A0ABR7U6M9</accession>
<comment type="caution">
    <text evidence="1">The sequence shown here is derived from an EMBL/GenBank/DDBJ whole genome shotgun (WGS) entry which is preliminary data.</text>
</comment>
<dbReference type="RefSeq" id="WP_188101027.1">
    <property type="nucleotide sequence ID" value="NZ_JAANIH010000019.1"/>
</dbReference>
<dbReference type="Proteomes" id="UP000639516">
    <property type="component" value="Unassembled WGS sequence"/>
</dbReference>
<organism evidence="1 2">
    <name type="scientific">Bradyrhizobium campsiandrae</name>
    <dbReference type="NCBI Taxonomy" id="1729892"/>
    <lineage>
        <taxon>Bacteria</taxon>
        <taxon>Pseudomonadati</taxon>
        <taxon>Pseudomonadota</taxon>
        <taxon>Alphaproteobacteria</taxon>
        <taxon>Hyphomicrobiales</taxon>
        <taxon>Nitrobacteraceae</taxon>
        <taxon>Bradyrhizobium</taxon>
    </lineage>
</organism>
<dbReference type="InterPro" id="IPR053801">
    <property type="entry name" value="DUF6959"/>
</dbReference>
<sequence length="87" mass="9948">MAEQVDLLSAPINFAVVQLPERNFPGVVVQGDTLHSMLRQVERMKQLLAERDLQELSDEIEDIGEQLLGAQTHFERICMERGIKLPY</sequence>
<name>A0ABR7U6M9_9BRAD</name>
<protein>
    <submittedName>
        <fullName evidence="1">Uncharacterized protein</fullName>
    </submittedName>
</protein>
<evidence type="ECO:0000313" key="2">
    <source>
        <dbReference type="Proteomes" id="UP000639516"/>
    </source>
</evidence>
<reference evidence="1 2" key="1">
    <citation type="journal article" date="2020" name="Arch. Microbiol.">
        <title>Bradyrhizobium campsiandrae sp. nov., a nitrogen-fixing bacterial strain isolated from a native leguminous tree from the Amazon adapted to flooded conditions.</title>
        <authorList>
            <person name="Cabral Michel D."/>
            <person name="Martins da Costa E."/>
            <person name="Azarias Guimaraes A."/>
            <person name="Soares de Carvalho T."/>
            <person name="Santos de Castro Caputo P."/>
            <person name="Willems A."/>
            <person name="de Souza Moreira F.M."/>
        </authorList>
    </citation>
    <scope>NUCLEOTIDE SEQUENCE [LARGE SCALE GENOMIC DNA]</scope>
    <source>
        <strain evidence="2">INPA 384B</strain>
    </source>
</reference>
<evidence type="ECO:0000313" key="1">
    <source>
        <dbReference type="EMBL" id="MBC9979684.1"/>
    </source>
</evidence>